<evidence type="ECO:0000256" key="5">
    <source>
        <dbReference type="SAM" id="Phobius"/>
    </source>
</evidence>
<dbReference type="InterPro" id="IPR001611">
    <property type="entry name" value="Leu-rich_rpt"/>
</dbReference>
<accession>A0A9N8DPR3</accession>
<feature type="region of interest" description="Disordered" evidence="4">
    <location>
        <begin position="102"/>
        <end position="152"/>
    </location>
</feature>
<evidence type="ECO:0000313" key="6">
    <source>
        <dbReference type="EMBL" id="CAB9506883.1"/>
    </source>
</evidence>
<keyword evidence="5" id="KW-1133">Transmembrane helix</keyword>
<dbReference type="EMBL" id="CAICTM010000282">
    <property type="protein sequence ID" value="CAB9506883.1"/>
    <property type="molecule type" value="Genomic_DNA"/>
</dbReference>
<dbReference type="Proteomes" id="UP001153069">
    <property type="component" value="Unassembled WGS sequence"/>
</dbReference>
<keyword evidence="5" id="KW-0472">Membrane</keyword>
<dbReference type="InterPro" id="IPR032675">
    <property type="entry name" value="LRR_dom_sf"/>
</dbReference>
<comment type="caution">
    <text evidence="6">The sequence shown here is derived from an EMBL/GenBank/DDBJ whole genome shotgun (WGS) entry which is preliminary data.</text>
</comment>
<feature type="compositionally biased region" description="Polar residues" evidence="4">
    <location>
        <begin position="248"/>
        <end position="269"/>
    </location>
</feature>
<dbReference type="AlphaFoldDB" id="A0A9N8DPR3"/>
<feature type="compositionally biased region" description="Polar residues" evidence="4">
    <location>
        <begin position="130"/>
        <end position="141"/>
    </location>
</feature>
<dbReference type="FunFam" id="3.80.10.10:FF:000041">
    <property type="entry name" value="LRR receptor-like serine/threonine-protein kinase ERECTA"/>
    <property type="match status" value="2"/>
</dbReference>
<feature type="region of interest" description="Disordered" evidence="4">
    <location>
        <begin position="1"/>
        <end position="37"/>
    </location>
</feature>
<dbReference type="Gene3D" id="3.80.10.10">
    <property type="entry name" value="Ribonuclease Inhibitor"/>
    <property type="match status" value="1"/>
</dbReference>
<sequence>MIRSSTTSSTNKESQAMKGTNTACTERGSEATNEAAQAAQEDAFDVLDVVAARIRGDTQDGLFLEKLEARIVREKTASIAGGSITNTGSTVINTEEDELKGKAGLSSSCQKEGKVLKEDAQQPKEPPKTKTMSSDLTSCSSNDKKESTSDSANQQMMIAENNCLIPGAYAVAPGALEERATTICRSLVGAASSSDEFSVEANDTEEGLIDPELGLPSSTRAQSTGTTISMTGLSLQEEELPSPPPTNMEEQTSRSLLPQDDTGSSDNNSGLAVADLVEEIQPDQLPQAQTMDAEQQKGSHPKRRQRSKEIKTIAFVAVILLVAALVVVIAILVPTKDNETSPSSPPITSSPVATTAVPTTDVLPSFLLGNNETLQALQDPDSPQSQAYTWLLELHNQNNYSNARLQQRFALATLYFATGGQAWGDNTHWLNHSVHECDWFQQPSFALKHVIAMYASGYLAGFLEPTDNSTTTITPCDSDGVYQHLWLDQNNLAGSLPTELYLLSSLQTLSMGRNSALQGVLFFMRNQLEGSLPSELWQLTNLVHMALYGNPQLEGTVPTEIGTISNLKTFAVDELNLSGTIPSELGKLKELSVLVFQKNSFQNTLPTELGLLTSLIVLRGHSNQLSGPLPSELGLLTNLQQSLSFQDNRLSQTIPTELGLLTGLDQLVLDGNQFSGQIPAQFCDLAAVKLLSLSNNSLSGNLPTELSSLQPHAHTIRVDGNPLLSGTVPDGLCALNGTCIGTAWNPCSSPTGFVFDCTDTLCGCGCDCTNIIRSYSGGGMK</sequence>
<keyword evidence="5" id="KW-0812">Transmembrane</keyword>
<feature type="compositionally biased region" description="Basic and acidic residues" evidence="4">
    <location>
        <begin position="111"/>
        <end position="128"/>
    </location>
</feature>
<organism evidence="6 7">
    <name type="scientific">Seminavis robusta</name>
    <dbReference type="NCBI Taxonomy" id="568900"/>
    <lineage>
        <taxon>Eukaryota</taxon>
        <taxon>Sar</taxon>
        <taxon>Stramenopiles</taxon>
        <taxon>Ochrophyta</taxon>
        <taxon>Bacillariophyta</taxon>
        <taxon>Bacillariophyceae</taxon>
        <taxon>Bacillariophycidae</taxon>
        <taxon>Naviculales</taxon>
        <taxon>Naviculaceae</taxon>
        <taxon>Seminavis</taxon>
    </lineage>
</organism>
<evidence type="ECO:0000256" key="3">
    <source>
        <dbReference type="ARBA" id="ARBA00022737"/>
    </source>
</evidence>
<dbReference type="Pfam" id="PF00560">
    <property type="entry name" value="LRR_1"/>
    <property type="match status" value="1"/>
</dbReference>
<keyword evidence="1" id="KW-0433">Leucine-rich repeat</keyword>
<feature type="region of interest" description="Disordered" evidence="4">
    <location>
        <begin position="286"/>
        <end position="306"/>
    </location>
</feature>
<dbReference type="SUPFAM" id="SSF52058">
    <property type="entry name" value="L domain-like"/>
    <property type="match status" value="1"/>
</dbReference>
<reference evidence="6" key="1">
    <citation type="submission" date="2020-06" db="EMBL/GenBank/DDBJ databases">
        <authorList>
            <consortium name="Plant Systems Biology data submission"/>
        </authorList>
    </citation>
    <scope>NUCLEOTIDE SEQUENCE</scope>
    <source>
        <strain evidence="6">D6</strain>
    </source>
</reference>
<protein>
    <submittedName>
        <fullName evidence="6">Leucine Rich Repeat</fullName>
    </submittedName>
</protein>
<keyword evidence="7" id="KW-1185">Reference proteome</keyword>
<evidence type="ECO:0000256" key="1">
    <source>
        <dbReference type="ARBA" id="ARBA00022614"/>
    </source>
</evidence>
<feature type="compositionally biased region" description="Polar residues" evidence="4">
    <location>
        <begin position="286"/>
        <end position="298"/>
    </location>
</feature>
<gene>
    <name evidence="6" type="ORF">SEMRO_283_G107640.1</name>
</gene>
<dbReference type="OrthoDB" id="38453at2759"/>
<feature type="transmembrane region" description="Helical" evidence="5">
    <location>
        <begin position="312"/>
        <end position="333"/>
    </location>
</feature>
<feature type="compositionally biased region" description="Polar residues" evidence="4">
    <location>
        <begin position="1"/>
        <end position="24"/>
    </location>
</feature>
<keyword evidence="3" id="KW-0677">Repeat</keyword>
<dbReference type="PANTHER" id="PTHR47988">
    <property type="entry name" value="SOMATIC EMBRYOGENESIS RECEPTOR KINASE 1"/>
    <property type="match status" value="1"/>
</dbReference>
<evidence type="ECO:0000313" key="7">
    <source>
        <dbReference type="Proteomes" id="UP001153069"/>
    </source>
</evidence>
<evidence type="ECO:0000256" key="2">
    <source>
        <dbReference type="ARBA" id="ARBA00022729"/>
    </source>
</evidence>
<name>A0A9N8DPR3_9STRA</name>
<evidence type="ECO:0000256" key="4">
    <source>
        <dbReference type="SAM" id="MobiDB-lite"/>
    </source>
</evidence>
<keyword evidence="2" id="KW-0732">Signal</keyword>
<feature type="region of interest" description="Disordered" evidence="4">
    <location>
        <begin position="191"/>
        <end position="224"/>
    </location>
</feature>
<proteinExistence type="predicted"/>
<feature type="region of interest" description="Disordered" evidence="4">
    <location>
        <begin position="236"/>
        <end position="269"/>
    </location>
</feature>